<dbReference type="GO" id="GO:0010506">
    <property type="term" value="P:regulation of autophagy"/>
    <property type="evidence" value="ECO:0007669"/>
    <property type="project" value="InterPro"/>
</dbReference>
<dbReference type="Gramene" id="C.cajan_35191.t">
    <property type="protein sequence ID" value="C.cajan_35191.t"/>
    <property type="gene ID" value="C.cajan_35191"/>
</dbReference>
<dbReference type="GO" id="GO:0005737">
    <property type="term" value="C:cytoplasm"/>
    <property type="evidence" value="ECO:0007669"/>
    <property type="project" value="TreeGrafter"/>
</dbReference>
<gene>
    <name evidence="2" type="ORF">KK1_037981</name>
</gene>
<dbReference type="GO" id="GO:0005524">
    <property type="term" value="F:ATP binding"/>
    <property type="evidence" value="ECO:0007669"/>
    <property type="project" value="InterPro"/>
</dbReference>
<accession>A0A151RDT3</accession>
<dbReference type="STRING" id="3821.A0A151RDT3"/>
<dbReference type="InterPro" id="IPR011009">
    <property type="entry name" value="Kinase-like_dom_sf"/>
</dbReference>
<dbReference type="PANTHER" id="PTHR24348">
    <property type="entry name" value="SERINE/THREONINE-PROTEIN KINASE UNC-51-RELATED"/>
    <property type="match status" value="1"/>
</dbReference>
<reference evidence="2" key="1">
    <citation type="journal article" date="2012" name="Nat. Biotechnol.">
        <title>Draft genome sequence of pigeonpea (Cajanus cajan), an orphan legume crop of resource-poor farmers.</title>
        <authorList>
            <person name="Varshney R.K."/>
            <person name="Chen W."/>
            <person name="Li Y."/>
            <person name="Bharti A.K."/>
            <person name="Saxena R.K."/>
            <person name="Schlueter J.A."/>
            <person name="Donoghue M.T."/>
            <person name="Azam S."/>
            <person name="Fan G."/>
            <person name="Whaley A.M."/>
            <person name="Farmer A.D."/>
            <person name="Sheridan J."/>
            <person name="Iwata A."/>
            <person name="Tuteja R."/>
            <person name="Penmetsa R.V."/>
            <person name="Wu W."/>
            <person name="Upadhyaya H.D."/>
            <person name="Yang S.P."/>
            <person name="Shah T."/>
            <person name="Saxena K.B."/>
            <person name="Michael T."/>
            <person name="McCombie W.R."/>
            <person name="Yang B."/>
            <person name="Zhang G."/>
            <person name="Yang H."/>
            <person name="Wang J."/>
            <person name="Spillane C."/>
            <person name="Cook D.R."/>
            <person name="May G.D."/>
            <person name="Xu X."/>
            <person name="Jackson S.A."/>
        </authorList>
    </citation>
    <scope>NUCLEOTIDE SEQUENCE [LARGE SCALE GENOMIC DNA]</scope>
</reference>
<keyword evidence="2" id="KW-0808">Transferase</keyword>
<evidence type="ECO:0000259" key="1">
    <source>
        <dbReference type="PROSITE" id="PS50011"/>
    </source>
</evidence>
<keyword evidence="3" id="KW-1185">Reference proteome</keyword>
<dbReference type="EMBL" id="KQ483820">
    <property type="protein sequence ID" value="KYP40691.1"/>
    <property type="molecule type" value="Genomic_DNA"/>
</dbReference>
<organism evidence="2 3">
    <name type="scientific">Cajanus cajan</name>
    <name type="common">Pigeon pea</name>
    <name type="synonym">Cajanus indicus</name>
    <dbReference type="NCBI Taxonomy" id="3821"/>
    <lineage>
        <taxon>Eukaryota</taxon>
        <taxon>Viridiplantae</taxon>
        <taxon>Streptophyta</taxon>
        <taxon>Embryophyta</taxon>
        <taxon>Tracheophyta</taxon>
        <taxon>Spermatophyta</taxon>
        <taxon>Magnoliopsida</taxon>
        <taxon>eudicotyledons</taxon>
        <taxon>Gunneridae</taxon>
        <taxon>Pentapetalae</taxon>
        <taxon>rosids</taxon>
        <taxon>fabids</taxon>
        <taxon>Fabales</taxon>
        <taxon>Fabaceae</taxon>
        <taxon>Papilionoideae</taxon>
        <taxon>50 kb inversion clade</taxon>
        <taxon>NPAAA clade</taxon>
        <taxon>indigoferoid/millettioid clade</taxon>
        <taxon>Phaseoleae</taxon>
        <taxon>Cajanus</taxon>
    </lineage>
</organism>
<dbReference type="Gene3D" id="1.10.510.10">
    <property type="entry name" value="Transferase(Phosphotransferase) domain 1"/>
    <property type="match status" value="1"/>
</dbReference>
<dbReference type="GO" id="GO:0004674">
    <property type="term" value="F:protein serine/threonine kinase activity"/>
    <property type="evidence" value="ECO:0007669"/>
    <property type="project" value="InterPro"/>
</dbReference>
<dbReference type="SUPFAM" id="SSF56112">
    <property type="entry name" value="Protein kinase-like (PK-like)"/>
    <property type="match status" value="1"/>
</dbReference>
<dbReference type="PANTHER" id="PTHR24348:SF68">
    <property type="entry name" value="SERINE_THREONINE-PROTEIN KINASE ATG1C"/>
    <property type="match status" value="1"/>
</dbReference>
<sequence length="121" mass="13724">MYIQGHGKVPEATAKHFMQQLAASLQVLRDNNLIHRDLKPQVFILINLLLSRNDEIFFFPGRSLQPLGLAETLCGSPLYMAPEIMQLQKYDAKADLWSVRAILFQLVTGRTPFTGNNQIQV</sequence>
<name>A0A151RDT3_CAJCA</name>
<feature type="domain" description="Protein kinase" evidence="1">
    <location>
        <begin position="1"/>
        <end position="121"/>
    </location>
</feature>
<dbReference type="AlphaFoldDB" id="A0A151RDT3"/>
<dbReference type="Proteomes" id="UP000075243">
    <property type="component" value="Unassembled WGS sequence"/>
</dbReference>
<dbReference type="Pfam" id="PF00069">
    <property type="entry name" value="Pkinase"/>
    <property type="match status" value="1"/>
</dbReference>
<evidence type="ECO:0000313" key="3">
    <source>
        <dbReference type="Proteomes" id="UP000075243"/>
    </source>
</evidence>
<protein>
    <submittedName>
        <fullName evidence="2">Serine/threonine-protein kinase atg1</fullName>
    </submittedName>
</protein>
<dbReference type="PROSITE" id="PS50011">
    <property type="entry name" value="PROTEIN_KINASE_DOM"/>
    <property type="match status" value="1"/>
</dbReference>
<proteinExistence type="predicted"/>
<evidence type="ECO:0000313" key="2">
    <source>
        <dbReference type="EMBL" id="KYP40691.1"/>
    </source>
</evidence>
<dbReference type="InterPro" id="IPR000719">
    <property type="entry name" value="Prot_kinase_dom"/>
</dbReference>
<dbReference type="InterPro" id="IPR045269">
    <property type="entry name" value="Atg1-like"/>
</dbReference>
<keyword evidence="2" id="KW-0418">Kinase</keyword>